<keyword evidence="5" id="KW-0539">Nucleus</keyword>
<dbReference type="AlphaFoldDB" id="A0A9P6W228"/>
<evidence type="ECO:0000256" key="1">
    <source>
        <dbReference type="ARBA" id="ARBA00022723"/>
    </source>
</evidence>
<dbReference type="InterPro" id="IPR050797">
    <property type="entry name" value="Carb_Metab_Trans_Reg"/>
</dbReference>
<comment type="caution">
    <text evidence="8">The sequence shown here is derived from an EMBL/GenBank/DDBJ whole genome shotgun (WGS) entry which is preliminary data.</text>
</comment>
<dbReference type="GO" id="GO:0008270">
    <property type="term" value="F:zinc ion binding"/>
    <property type="evidence" value="ECO:0007669"/>
    <property type="project" value="InterPro"/>
</dbReference>
<dbReference type="Proteomes" id="UP000777482">
    <property type="component" value="Unassembled WGS sequence"/>
</dbReference>
<sequence length="813" mass="87376">MQHDQDPTTTGPKRKKPPACDRCKAKRVLCHPDPQGCPRCREKGIQCTTTPPARRGRPSRDAATATATAKERHPNLPPPASSTFASDSLPIPPPLAPTLASGASPPTVLPSPISAPRPAQILTFPTGSSNLGGVSNASFAAAASPFPLPSTDPDPVAVVDRPNTAIQAWHAPFFRTDASTSCGAAASRSPIAPSPPLHSIDALAKRVSTGTATLNPELSRHLYDAFRQSPHFDEGLVPVSSLLTSLTSSDWHVERLPLETQALVYSAFAIGTLYSYDASIIGPSPYTSFADLSSSSTGMDLREYGKRRRPAFEQMRELAMRAAREVDVWMEPTVDNAGTCNLLDIASRIDEVMSLDAPRTRPFHRAYISHFSHLISSDELPPGGHTRPAIRTIHLAGDVCADIGTGMVTASLEEQQIIAGSERLRTAAEIEQEYQSLLAAPVRDLWPDAHPICLVYLTTARTMANEIFAPHRRKAAVNVSALTRSFHAVLELQSLSALHAAVWDRIIAKTASSTTHDKDPALSSSILFPHVARRRVRWTRLLSAQAVGRFGAFVWATLVVPLVSELTRRVSNLAPTSTNTAPASASFAQQHEQAQLELLLRQARALVPLAVEAQIKLFERSPSLALLALSKPIGMAETFETWVELVECGHLASDAGLATGAARAIRLGGWVYSSLRLDNLVDRLDTIAASATASPDPLDAWTAQLFEMTYQDQQAATPDPASSNFDHLLGASLHSDLVDTFASLREVTSSRSRSGTATPNAFGTKSVAAVIQEDVEPIFTLEDVGDLPENASTGRGNVRSMWAESWPDESAGP</sequence>
<evidence type="ECO:0000256" key="3">
    <source>
        <dbReference type="ARBA" id="ARBA00023125"/>
    </source>
</evidence>
<accession>A0A9P6W228</accession>
<dbReference type="InterPro" id="IPR001138">
    <property type="entry name" value="Zn2Cys6_DnaBD"/>
</dbReference>
<dbReference type="PANTHER" id="PTHR31668:SF26">
    <property type="entry name" value="GLUCOSE TRANSPORT TRANSCRIPTION REGULATOR RGT1-RELATED"/>
    <property type="match status" value="1"/>
</dbReference>
<evidence type="ECO:0000313" key="9">
    <source>
        <dbReference type="Proteomes" id="UP000777482"/>
    </source>
</evidence>
<feature type="region of interest" description="Disordered" evidence="6">
    <location>
        <begin position="785"/>
        <end position="813"/>
    </location>
</feature>
<organism evidence="8 9">
    <name type="scientific">Rhodotorula mucilaginosa</name>
    <name type="common">Yeast</name>
    <name type="synonym">Rhodotorula rubra</name>
    <dbReference type="NCBI Taxonomy" id="5537"/>
    <lineage>
        <taxon>Eukaryota</taxon>
        <taxon>Fungi</taxon>
        <taxon>Dikarya</taxon>
        <taxon>Basidiomycota</taxon>
        <taxon>Pucciniomycotina</taxon>
        <taxon>Microbotryomycetes</taxon>
        <taxon>Sporidiobolales</taxon>
        <taxon>Sporidiobolaceae</taxon>
        <taxon>Rhodotorula</taxon>
    </lineage>
</organism>
<dbReference type="GO" id="GO:0003677">
    <property type="term" value="F:DNA binding"/>
    <property type="evidence" value="ECO:0007669"/>
    <property type="project" value="UniProtKB-KW"/>
</dbReference>
<keyword evidence="3" id="KW-0238">DNA-binding</keyword>
<dbReference type="CDD" id="cd00067">
    <property type="entry name" value="GAL4"/>
    <property type="match status" value="1"/>
</dbReference>
<evidence type="ECO:0000256" key="5">
    <source>
        <dbReference type="ARBA" id="ARBA00023242"/>
    </source>
</evidence>
<evidence type="ECO:0000256" key="6">
    <source>
        <dbReference type="SAM" id="MobiDB-lite"/>
    </source>
</evidence>
<dbReference type="Gene3D" id="4.10.240.10">
    <property type="entry name" value="Zn(2)-C6 fungal-type DNA-binding domain"/>
    <property type="match status" value="1"/>
</dbReference>
<keyword evidence="2" id="KW-0805">Transcription regulation</keyword>
<dbReference type="SUPFAM" id="SSF57701">
    <property type="entry name" value="Zn2/Cys6 DNA-binding domain"/>
    <property type="match status" value="1"/>
</dbReference>
<feature type="region of interest" description="Disordered" evidence="6">
    <location>
        <begin position="1"/>
        <end position="103"/>
    </location>
</feature>
<keyword evidence="9" id="KW-1185">Reference proteome</keyword>
<gene>
    <name evidence="8" type="ORF">C6P46_004666</name>
</gene>
<protein>
    <recommendedName>
        <fullName evidence="7">Zn(2)-C6 fungal-type domain-containing protein</fullName>
    </recommendedName>
</protein>
<evidence type="ECO:0000256" key="2">
    <source>
        <dbReference type="ARBA" id="ARBA00023015"/>
    </source>
</evidence>
<name>A0A9P6W228_RHOMI</name>
<reference evidence="8 9" key="1">
    <citation type="submission" date="2020-11" db="EMBL/GenBank/DDBJ databases">
        <title>Kefir isolates.</title>
        <authorList>
            <person name="Marcisauskas S."/>
            <person name="Kim Y."/>
            <person name="Blasche S."/>
        </authorList>
    </citation>
    <scope>NUCLEOTIDE SEQUENCE [LARGE SCALE GENOMIC DNA]</scope>
    <source>
        <strain evidence="8 9">KR</strain>
    </source>
</reference>
<proteinExistence type="predicted"/>
<dbReference type="EMBL" id="PUHQ01000045">
    <property type="protein sequence ID" value="KAG0660366.1"/>
    <property type="molecule type" value="Genomic_DNA"/>
</dbReference>
<keyword evidence="4" id="KW-0804">Transcription</keyword>
<dbReference type="PROSITE" id="PS00463">
    <property type="entry name" value="ZN2_CY6_FUNGAL_1"/>
    <property type="match status" value="1"/>
</dbReference>
<dbReference type="PANTHER" id="PTHR31668">
    <property type="entry name" value="GLUCOSE TRANSPORT TRANSCRIPTION REGULATOR RGT1-RELATED-RELATED"/>
    <property type="match status" value="1"/>
</dbReference>
<feature type="domain" description="Zn(2)-C6 fungal-type" evidence="7">
    <location>
        <begin position="19"/>
        <end position="47"/>
    </location>
</feature>
<evidence type="ECO:0000313" key="8">
    <source>
        <dbReference type="EMBL" id="KAG0660366.1"/>
    </source>
</evidence>
<dbReference type="GO" id="GO:0000981">
    <property type="term" value="F:DNA-binding transcription factor activity, RNA polymerase II-specific"/>
    <property type="evidence" value="ECO:0007669"/>
    <property type="project" value="InterPro"/>
</dbReference>
<dbReference type="OrthoDB" id="2525765at2759"/>
<evidence type="ECO:0000259" key="7">
    <source>
        <dbReference type="PROSITE" id="PS00463"/>
    </source>
</evidence>
<keyword evidence="1" id="KW-0479">Metal-binding</keyword>
<evidence type="ECO:0000256" key="4">
    <source>
        <dbReference type="ARBA" id="ARBA00023163"/>
    </source>
</evidence>
<dbReference type="InterPro" id="IPR036864">
    <property type="entry name" value="Zn2-C6_fun-type_DNA-bd_sf"/>
</dbReference>